<organism evidence="2 3">
    <name type="scientific">Trichonephila clavata</name>
    <name type="common">Joro spider</name>
    <name type="synonym">Nephila clavata</name>
    <dbReference type="NCBI Taxonomy" id="2740835"/>
    <lineage>
        <taxon>Eukaryota</taxon>
        <taxon>Metazoa</taxon>
        <taxon>Ecdysozoa</taxon>
        <taxon>Arthropoda</taxon>
        <taxon>Chelicerata</taxon>
        <taxon>Arachnida</taxon>
        <taxon>Araneae</taxon>
        <taxon>Araneomorphae</taxon>
        <taxon>Entelegynae</taxon>
        <taxon>Araneoidea</taxon>
        <taxon>Nephilidae</taxon>
        <taxon>Trichonephila</taxon>
    </lineage>
</organism>
<evidence type="ECO:0000313" key="3">
    <source>
        <dbReference type="Proteomes" id="UP000887116"/>
    </source>
</evidence>
<comment type="caution">
    <text evidence="2">The sequence shown here is derived from an EMBL/GenBank/DDBJ whole genome shotgun (WGS) entry which is preliminary data.</text>
</comment>
<evidence type="ECO:0000313" key="2">
    <source>
        <dbReference type="EMBL" id="GFR04450.1"/>
    </source>
</evidence>
<proteinExistence type="predicted"/>
<dbReference type="EMBL" id="BMAO01025714">
    <property type="protein sequence ID" value="GFR04450.1"/>
    <property type="molecule type" value="Genomic_DNA"/>
</dbReference>
<accession>A0A8X6LCA4</accession>
<dbReference type="Pfam" id="PF14214">
    <property type="entry name" value="Helitron_like_N"/>
    <property type="match status" value="1"/>
</dbReference>
<dbReference type="OrthoDB" id="1728974at2759"/>
<evidence type="ECO:0000259" key="1">
    <source>
        <dbReference type="Pfam" id="PF14214"/>
    </source>
</evidence>
<dbReference type="AlphaFoldDB" id="A0A8X6LCA4"/>
<gene>
    <name evidence="2" type="primary">AVEN_154026_1</name>
    <name evidence="2" type="ORF">TNCT_470821</name>
</gene>
<name>A0A8X6LCA4_TRICU</name>
<dbReference type="Proteomes" id="UP000887116">
    <property type="component" value="Unassembled WGS sequence"/>
</dbReference>
<sequence>MFTYNPVWPEIKNELFSGQKPQNHHDLLARVFHGKLKILMNLIPKGKIFEIIQCYMNTIEWQKRGQPHAHIMERLQETLNVHKVDDFISAEIPNPEEDPELFNYITTQMVHGPYRVMNPFSPCVKDGRCTKRYPRDFFKRKPNWQRWISTLSP</sequence>
<dbReference type="InterPro" id="IPR025476">
    <property type="entry name" value="Helitron_helicase-like"/>
</dbReference>
<protein>
    <submittedName>
        <fullName evidence="2">Helitron_like_N domain-containing protein</fullName>
    </submittedName>
</protein>
<feature type="domain" description="Helitron helicase-like" evidence="1">
    <location>
        <begin position="2"/>
        <end position="72"/>
    </location>
</feature>
<keyword evidence="3" id="KW-1185">Reference proteome</keyword>
<reference evidence="2" key="1">
    <citation type="submission" date="2020-07" db="EMBL/GenBank/DDBJ databases">
        <title>Multicomponent nature underlies the extraordinary mechanical properties of spider dragline silk.</title>
        <authorList>
            <person name="Kono N."/>
            <person name="Nakamura H."/>
            <person name="Mori M."/>
            <person name="Yoshida Y."/>
            <person name="Ohtoshi R."/>
            <person name="Malay A.D."/>
            <person name="Moran D.A.P."/>
            <person name="Tomita M."/>
            <person name="Numata K."/>
            <person name="Arakawa K."/>
        </authorList>
    </citation>
    <scope>NUCLEOTIDE SEQUENCE</scope>
</reference>